<evidence type="ECO:0000256" key="3">
    <source>
        <dbReference type="ARBA" id="ARBA00022692"/>
    </source>
</evidence>
<keyword evidence="6 12" id="KW-0472">Membrane</keyword>
<dbReference type="PROSITE" id="PS50835">
    <property type="entry name" value="IG_LIKE"/>
    <property type="match status" value="2"/>
</dbReference>
<dbReference type="Proteomes" id="UP001352852">
    <property type="component" value="Unassembled WGS sequence"/>
</dbReference>
<dbReference type="PANTHER" id="PTHR25466">
    <property type="entry name" value="T-LYMPHOCYTE ACTIVATION ANTIGEN"/>
    <property type="match status" value="1"/>
</dbReference>
<comment type="caution">
    <text evidence="14">The sequence shown here is derived from an EMBL/GenBank/DDBJ whole genome shotgun (WGS) entry which is preliminary data.</text>
</comment>
<proteinExistence type="predicted"/>
<evidence type="ECO:0000256" key="12">
    <source>
        <dbReference type="SAM" id="Phobius"/>
    </source>
</evidence>
<feature type="domain" description="Ig-like" evidence="13">
    <location>
        <begin position="133"/>
        <end position="266"/>
    </location>
</feature>
<evidence type="ECO:0000259" key="13">
    <source>
        <dbReference type="PROSITE" id="PS50835"/>
    </source>
</evidence>
<protein>
    <recommendedName>
        <fullName evidence="13">Ig-like domain-containing protein</fullName>
    </recommendedName>
</protein>
<comment type="subcellular location">
    <subcellularLocation>
        <location evidence="1">Cell membrane</location>
        <topology evidence="1">Single-pass type I membrane protein</topology>
    </subcellularLocation>
</comment>
<dbReference type="SMART" id="SM00409">
    <property type="entry name" value="IG"/>
    <property type="match status" value="2"/>
</dbReference>
<dbReference type="SUPFAM" id="SSF48726">
    <property type="entry name" value="Immunoglobulin"/>
    <property type="match status" value="2"/>
</dbReference>
<dbReference type="SMART" id="SM00406">
    <property type="entry name" value="IGv"/>
    <property type="match status" value="2"/>
</dbReference>
<dbReference type="PANTHER" id="PTHR25466:SF14">
    <property type="entry name" value="BUTYROPHILIN SUBFAMILY 2 MEMBER A2-LIKE-RELATED"/>
    <property type="match status" value="1"/>
</dbReference>
<evidence type="ECO:0000256" key="11">
    <source>
        <dbReference type="SAM" id="MobiDB-lite"/>
    </source>
</evidence>
<evidence type="ECO:0000256" key="6">
    <source>
        <dbReference type="ARBA" id="ARBA00023136"/>
    </source>
</evidence>
<dbReference type="InterPro" id="IPR007110">
    <property type="entry name" value="Ig-like_dom"/>
</dbReference>
<keyword evidence="8" id="KW-0675">Receptor</keyword>
<accession>A0ABU7E4L2</accession>
<evidence type="ECO:0000256" key="9">
    <source>
        <dbReference type="ARBA" id="ARBA00023180"/>
    </source>
</evidence>
<reference evidence="14 15" key="1">
    <citation type="submission" date="2021-06" db="EMBL/GenBank/DDBJ databases">
        <authorList>
            <person name="Palmer J.M."/>
        </authorList>
    </citation>
    <scope>NUCLEOTIDE SEQUENCE [LARGE SCALE GENOMIC DNA]</scope>
    <source>
        <strain evidence="14 15">CL_MEX2019</strain>
        <tissue evidence="14">Muscle</tissue>
    </source>
</reference>
<keyword evidence="7" id="KW-1015">Disulfide bond</keyword>
<dbReference type="InterPro" id="IPR051713">
    <property type="entry name" value="T-cell_Activation_Regulation"/>
</dbReference>
<sequence length="301" mass="34756">MMMLNLKPSTLCVLTVSQQDSAVEMFDGHQFILLLCEFDTFDMDEPTVVWSRSNLSPPTVHRRQQEGDDLKGQNQLYRGRTSMKTEALETGDLSLNLTNLQLSDSGTYTCTVRTFRGEQRVADVELLVKERFPSWAKALLVLLVLVLIVAAGLLYHFRFYFMSDYKVEVYSGEESVLLPCRTTVHLPGDGKVEWRDGRDRKVHVYENGSNQPEKQDQFYRSRTKMNEDLQRTRDLSLTLKHPTERDSGRYRCVFYTWNIRRQKTVQLKVKAATVQVQNQPEDIRTRSSSTDPTPLMADQSV</sequence>
<name>A0ABU7E4L2_9TELE</name>
<feature type="domain" description="Ig-like" evidence="13">
    <location>
        <begin position="8"/>
        <end position="122"/>
    </location>
</feature>
<keyword evidence="2" id="KW-1003">Cell membrane</keyword>
<evidence type="ECO:0000313" key="15">
    <source>
        <dbReference type="Proteomes" id="UP001352852"/>
    </source>
</evidence>
<evidence type="ECO:0000256" key="1">
    <source>
        <dbReference type="ARBA" id="ARBA00004251"/>
    </source>
</evidence>
<evidence type="ECO:0000256" key="7">
    <source>
        <dbReference type="ARBA" id="ARBA00023157"/>
    </source>
</evidence>
<keyword evidence="9" id="KW-0325">Glycoprotein</keyword>
<dbReference type="InterPro" id="IPR036179">
    <property type="entry name" value="Ig-like_dom_sf"/>
</dbReference>
<feature type="transmembrane region" description="Helical" evidence="12">
    <location>
        <begin position="135"/>
        <end position="157"/>
    </location>
</feature>
<keyword evidence="10" id="KW-0393">Immunoglobulin domain</keyword>
<keyword evidence="5 12" id="KW-1133">Transmembrane helix</keyword>
<gene>
    <name evidence="14" type="ORF">CHARACLAT_024300</name>
</gene>
<evidence type="ECO:0000256" key="10">
    <source>
        <dbReference type="ARBA" id="ARBA00023319"/>
    </source>
</evidence>
<keyword evidence="4" id="KW-0732">Signal</keyword>
<dbReference type="EMBL" id="JAHUTJ010043651">
    <property type="protein sequence ID" value="MED6281695.1"/>
    <property type="molecule type" value="Genomic_DNA"/>
</dbReference>
<organism evidence="14 15">
    <name type="scientific">Characodon lateralis</name>
    <dbReference type="NCBI Taxonomy" id="208331"/>
    <lineage>
        <taxon>Eukaryota</taxon>
        <taxon>Metazoa</taxon>
        <taxon>Chordata</taxon>
        <taxon>Craniata</taxon>
        <taxon>Vertebrata</taxon>
        <taxon>Euteleostomi</taxon>
        <taxon>Actinopterygii</taxon>
        <taxon>Neopterygii</taxon>
        <taxon>Teleostei</taxon>
        <taxon>Neoteleostei</taxon>
        <taxon>Acanthomorphata</taxon>
        <taxon>Ovalentaria</taxon>
        <taxon>Atherinomorphae</taxon>
        <taxon>Cyprinodontiformes</taxon>
        <taxon>Goodeidae</taxon>
        <taxon>Characodon</taxon>
    </lineage>
</organism>
<dbReference type="InterPro" id="IPR013783">
    <property type="entry name" value="Ig-like_fold"/>
</dbReference>
<dbReference type="Gene3D" id="2.60.40.10">
    <property type="entry name" value="Immunoglobulins"/>
    <property type="match status" value="2"/>
</dbReference>
<feature type="region of interest" description="Disordered" evidence="11">
    <location>
        <begin position="277"/>
        <end position="301"/>
    </location>
</feature>
<dbReference type="InterPro" id="IPR013106">
    <property type="entry name" value="Ig_V-set"/>
</dbReference>
<keyword evidence="15" id="KW-1185">Reference proteome</keyword>
<evidence type="ECO:0000256" key="5">
    <source>
        <dbReference type="ARBA" id="ARBA00022989"/>
    </source>
</evidence>
<dbReference type="Pfam" id="PF07686">
    <property type="entry name" value="V-set"/>
    <property type="match status" value="2"/>
</dbReference>
<evidence type="ECO:0000256" key="2">
    <source>
        <dbReference type="ARBA" id="ARBA00022475"/>
    </source>
</evidence>
<feature type="compositionally biased region" description="Polar residues" evidence="11">
    <location>
        <begin position="277"/>
        <end position="292"/>
    </location>
</feature>
<keyword evidence="3 12" id="KW-0812">Transmembrane</keyword>
<evidence type="ECO:0000256" key="4">
    <source>
        <dbReference type="ARBA" id="ARBA00022729"/>
    </source>
</evidence>
<evidence type="ECO:0000256" key="8">
    <source>
        <dbReference type="ARBA" id="ARBA00023170"/>
    </source>
</evidence>
<evidence type="ECO:0000313" key="14">
    <source>
        <dbReference type="EMBL" id="MED6281695.1"/>
    </source>
</evidence>
<dbReference type="InterPro" id="IPR003599">
    <property type="entry name" value="Ig_sub"/>
</dbReference>